<dbReference type="PANTHER" id="PTHR47978">
    <property type="match status" value="1"/>
</dbReference>
<keyword evidence="3" id="KW-1185">Reference proteome</keyword>
<dbReference type="SMART" id="SM00174">
    <property type="entry name" value="RHO"/>
    <property type="match status" value="1"/>
</dbReference>
<dbReference type="InterPro" id="IPR005225">
    <property type="entry name" value="Small_GTP-bd"/>
</dbReference>
<dbReference type="Gene3D" id="3.40.50.300">
    <property type="entry name" value="P-loop containing nucleotide triphosphate hydrolases"/>
    <property type="match status" value="1"/>
</dbReference>
<dbReference type="InterPro" id="IPR001806">
    <property type="entry name" value="Small_GTPase"/>
</dbReference>
<dbReference type="AlphaFoldDB" id="A0AAV2YMZ9"/>
<keyword evidence="1" id="KW-0547">Nucleotide-binding</keyword>
<organism evidence="2 3">
    <name type="scientific">Lagenidium giganteum</name>
    <dbReference type="NCBI Taxonomy" id="4803"/>
    <lineage>
        <taxon>Eukaryota</taxon>
        <taxon>Sar</taxon>
        <taxon>Stramenopiles</taxon>
        <taxon>Oomycota</taxon>
        <taxon>Peronosporomycetes</taxon>
        <taxon>Pythiales</taxon>
        <taxon>Pythiaceae</taxon>
    </lineage>
</organism>
<protein>
    <submittedName>
        <fullName evidence="2">Uncharacterized protein</fullName>
    </submittedName>
</protein>
<reference evidence="2" key="2">
    <citation type="journal article" date="2023" name="Microbiol Resour">
        <title>Decontamination and Annotation of the Draft Genome Sequence of the Oomycete Lagenidium giganteum ARSEF 373.</title>
        <authorList>
            <person name="Morgan W.R."/>
            <person name="Tartar A."/>
        </authorList>
    </citation>
    <scope>NUCLEOTIDE SEQUENCE</scope>
    <source>
        <strain evidence="2">ARSEF 373</strain>
    </source>
</reference>
<evidence type="ECO:0000256" key="1">
    <source>
        <dbReference type="ARBA" id="ARBA00022741"/>
    </source>
</evidence>
<dbReference type="NCBIfam" id="TIGR00231">
    <property type="entry name" value="small_GTP"/>
    <property type="match status" value="1"/>
</dbReference>
<sequence length="308" mass="33825">MAGVTRKGSASVGFFEAINPFNLLSDAHTMTPHEFLRDFYTQRGQLEKLKDVDLLVATYRHQMPALYAELDKKYGTTYVTNPPPVVDEVRAGEYVTAVPRPVTKAAVKPGVNKIILLGNSGVGKTNLLSRLNKGEFSSEFTSTIGVEFLTHVMQVDGVDVKAQIWDTAGQERFHAMMTTYYRKAVGALLIFDVCDRQSLLGVEKWLDQLLNVAEPGLHAVLVGNKCDISAPQRVVTTEEAQQYAAAHHMSYIETSAKTGMNVEEAFHGLISAIHRAQLTEMASQDLTTVDLAGNRGSSQGFFEPCKIA</sequence>
<dbReference type="InterPro" id="IPR027417">
    <property type="entry name" value="P-loop_NTPase"/>
</dbReference>
<dbReference type="FunFam" id="3.40.50.300:FF:001430">
    <property type="entry name" value="Small GTPase EhRabM3, putative"/>
    <property type="match status" value="1"/>
</dbReference>
<dbReference type="PRINTS" id="PR00449">
    <property type="entry name" value="RASTRNSFRMNG"/>
</dbReference>
<name>A0AAV2YMZ9_9STRA</name>
<proteinExistence type="predicted"/>
<accession>A0AAV2YMZ9</accession>
<evidence type="ECO:0000313" key="3">
    <source>
        <dbReference type="Proteomes" id="UP001146120"/>
    </source>
</evidence>
<dbReference type="Proteomes" id="UP001146120">
    <property type="component" value="Unassembled WGS sequence"/>
</dbReference>
<dbReference type="SMART" id="SM00175">
    <property type="entry name" value="RAB"/>
    <property type="match status" value="1"/>
</dbReference>
<dbReference type="PROSITE" id="PS51421">
    <property type="entry name" value="RAS"/>
    <property type="match status" value="1"/>
</dbReference>
<reference evidence="2" key="1">
    <citation type="submission" date="2022-11" db="EMBL/GenBank/DDBJ databases">
        <authorList>
            <person name="Morgan W.R."/>
            <person name="Tartar A."/>
        </authorList>
    </citation>
    <scope>NUCLEOTIDE SEQUENCE</scope>
    <source>
        <strain evidence="2">ARSEF 373</strain>
    </source>
</reference>
<dbReference type="SMART" id="SM00173">
    <property type="entry name" value="RAS"/>
    <property type="match status" value="1"/>
</dbReference>
<dbReference type="GO" id="GO:0003924">
    <property type="term" value="F:GTPase activity"/>
    <property type="evidence" value="ECO:0007669"/>
    <property type="project" value="InterPro"/>
</dbReference>
<dbReference type="EMBL" id="DAKRPA010000168">
    <property type="protein sequence ID" value="DAZ96412.1"/>
    <property type="molecule type" value="Genomic_DNA"/>
</dbReference>
<dbReference type="Pfam" id="PF00071">
    <property type="entry name" value="Ras"/>
    <property type="match status" value="1"/>
</dbReference>
<dbReference type="SUPFAM" id="SSF52540">
    <property type="entry name" value="P-loop containing nucleoside triphosphate hydrolases"/>
    <property type="match status" value="1"/>
</dbReference>
<comment type="caution">
    <text evidence="2">The sequence shown here is derived from an EMBL/GenBank/DDBJ whole genome shotgun (WGS) entry which is preliminary data.</text>
</comment>
<evidence type="ECO:0000313" key="2">
    <source>
        <dbReference type="EMBL" id="DAZ96412.1"/>
    </source>
</evidence>
<dbReference type="SMART" id="SM00176">
    <property type="entry name" value="RAN"/>
    <property type="match status" value="1"/>
</dbReference>
<dbReference type="CDD" id="cd00154">
    <property type="entry name" value="Rab"/>
    <property type="match status" value="1"/>
</dbReference>
<gene>
    <name evidence="2" type="ORF">N0F65_012493</name>
</gene>
<dbReference type="GO" id="GO:0005525">
    <property type="term" value="F:GTP binding"/>
    <property type="evidence" value="ECO:0007669"/>
    <property type="project" value="InterPro"/>
</dbReference>
<dbReference type="PROSITE" id="PS51419">
    <property type="entry name" value="RAB"/>
    <property type="match status" value="1"/>
</dbReference>
<dbReference type="SMART" id="SM00177">
    <property type="entry name" value="ARF"/>
    <property type="match status" value="1"/>
</dbReference>
<dbReference type="PROSITE" id="PS51420">
    <property type="entry name" value="RHO"/>
    <property type="match status" value="1"/>
</dbReference>